<protein>
    <recommendedName>
        <fullName evidence="3">Transposase</fullName>
    </recommendedName>
</protein>
<name>A0ABR9U4P1_9NOSO</name>
<organism evidence="1 2">
    <name type="scientific">Nostoc cf. edaphicum LEGE 07299</name>
    <dbReference type="NCBI Taxonomy" id="2777974"/>
    <lineage>
        <taxon>Bacteria</taxon>
        <taxon>Bacillati</taxon>
        <taxon>Cyanobacteriota</taxon>
        <taxon>Cyanophyceae</taxon>
        <taxon>Nostocales</taxon>
        <taxon>Nostocaceae</taxon>
        <taxon>Nostoc</taxon>
    </lineage>
</organism>
<comment type="caution">
    <text evidence="1">The sequence shown here is derived from an EMBL/GenBank/DDBJ whole genome shotgun (WGS) entry which is preliminary data.</text>
</comment>
<accession>A0ABR9U4P1</accession>
<gene>
    <name evidence="1" type="ORF">IQ229_22710</name>
</gene>
<proteinExistence type="predicted"/>
<keyword evidence="2" id="KW-1185">Reference proteome</keyword>
<dbReference type="EMBL" id="JADEXF010000927">
    <property type="protein sequence ID" value="MBE9107636.1"/>
    <property type="molecule type" value="Genomic_DNA"/>
</dbReference>
<dbReference type="Proteomes" id="UP000647836">
    <property type="component" value="Unassembled WGS sequence"/>
</dbReference>
<sequence length="47" mass="5278">MIEDIRILTHIIGSFGQNCVSIGDVYDGLRLRLIFKIVANLVATILY</sequence>
<reference evidence="1 2" key="1">
    <citation type="submission" date="2020-10" db="EMBL/GenBank/DDBJ databases">
        <authorList>
            <person name="Castelo-Branco R."/>
            <person name="Eusebio N."/>
            <person name="Adriana R."/>
            <person name="Vieira A."/>
            <person name="Brugerolle De Fraissinette N."/>
            <person name="Rezende De Castro R."/>
            <person name="Schneider M.P."/>
            <person name="Vasconcelos V."/>
            <person name="Leao P.N."/>
        </authorList>
    </citation>
    <scope>NUCLEOTIDE SEQUENCE [LARGE SCALE GENOMIC DNA]</scope>
    <source>
        <strain evidence="1 2">LEGE 07299</strain>
    </source>
</reference>
<evidence type="ECO:0008006" key="3">
    <source>
        <dbReference type="Google" id="ProtNLM"/>
    </source>
</evidence>
<evidence type="ECO:0000313" key="2">
    <source>
        <dbReference type="Proteomes" id="UP000647836"/>
    </source>
</evidence>
<evidence type="ECO:0000313" key="1">
    <source>
        <dbReference type="EMBL" id="MBE9107636.1"/>
    </source>
</evidence>
<dbReference type="RefSeq" id="WP_194047623.1">
    <property type="nucleotide sequence ID" value="NZ_JADEXF010000927.1"/>
</dbReference>